<dbReference type="PROSITE" id="PS50001">
    <property type="entry name" value="SH2"/>
    <property type="match status" value="1"/>
</dbReference>
<reference evidence="8" key="2">
    <citation type="submission" date="2021-01" db="UniProtKB">
        <authorList>
            <consortium name="EnsemblMetazoa"/>
        </authorList>
    </citation>
    <scope>IDENTIFICATION</scope>
</reference>
<dbReference type="FunFam" id="2.30.30.40:FF:000110">
    <property type="entry name" value="Cytoplasmic protein"/>
    <property type="match status" value="1"/>
</dbReference>
<dbReference type="Gene3D" id="3.30.505.10">
    <property type="entry name" value="SH2 domain"/>
    <property type="match status" value="1"/>
</dbReference>
<dbReference type="CDD" id="cd11765">
    <property type="entry name" value="SH3_Nck_1"/>
    <property type="match status" value="1"/>
</dbReference>
<keyword evidence="9" id="KW-1185">Reference proteome</keyword>
<evidence type="ECO:0000256" key="5">
    <source>
        <dbReference type="SAM" id="MobiDB-lite"/>
    </source>
</evidence>
<dbReference type="AlphaFoldDB" id="A0A7M7HKV5"/>
<dbReference type="OrthoDB" id="26539at2759"/>
<sequence length="413" mass="47048">MKNLIRMPEFGSYEGGLHNFMKKEMTEEEAVLVVAKWDYDSKQDEELSIKRNEKLKLIDDSRSWWKVEKQNGRCGYVPSNYVKRDKLGLVERIRKGISAKRGGKPVTRPISPRNSESPHPHTAQPGNEMPFSQPARVMYHYKAAQEDELNLNKGEQVNVLEKSGDGWWRGECNGEKGWFPSNYVSEDDTSMPNSHGSSTSSKGDDNSIPDDFVLGVTTLYAFKGRTDEELNFDASELLDIISNPSDDQDWWKARNKLGTVGLVPSNYVKVVENADPVCPTKFFIEDAVPPKPIEMHDEDNSFTPSSSVGFYDRDWFHGRITRQDSEKILGCPGESGLFLIRESETMPGDFAVSVKAPERVKHFKVTRSDKKFCIGQRKFESLDDLVDHYKRSPIFSSDDGELKLYLTRPNQRN</sequence>
<dbReference type="InterPro" id="IPR051184">
    <property type="entry name" value="Tyrosine-phos_adapter"/>
</dbReference>
<dbReference type="CDD" id="cd11767">
    <property type="entry name" value="SH3_Nck_3"/>
    <property type="match status" value="1"/>
</dbReference>
<dbReference type="Gene3D" id="2.30.30.40">
    <property type="entry name" value="SH3 Domains"/>
    <property type="match status" value="3"/>
</dbReference>
<dbReference type="InterPro" id="IPR036860">
    <property type="entry name" value="SH2_dom_sf"/>
</dbReference>
<feature type="compositionally biased region" description="Polar residues" evidence="5">
    <location>
        <begin position="190"/>
        <end position="201"/>
    </location>
</feature>
<dbReference type="SMART" id="SM00326">
    <property type="entry name" value="SH3"/>
    <property type="match status" value="3"/>
</dbReference>
<feature type="domain" description="SH3" evidence="7">
    <location>
        <begin position="28"/>
        <end position="87"/>
    </location>
</feature>
<keyword evidence="2 3" id="KW-0727">SH2 domain</keyword>
<organism evidence="8 9">
    <name type="scientific">Strongylocentrotus purpuratus</name>
    <name type="common">Purple sea urchin</name>
    <dbReference type="NCBI Taxonomy" id="7668"/>
    <lineage>
        <taxon>Eukaryota</taxon>
        <taxon>Metazoa</taxon>
        <taxon>Echinodermata</taxon>
        <taxon>Eleutherozoa</taxon>
        <taxon>Echinozoa</taxon>
        <taxon>Echinoidea</taxon>
        <taxon>Euechinoidea</taxon>
        <taxon>Echinacea</taxon>
        <taxon>Camarodonta</taxon>
        <taxon>Echinidea</taxon>
        <taxon>Strongylocentrotidae</taxon>
        <taxon>Strongylocentrotus</taxon>
    </lineage>
</organism>
<proteinExistence type="predicted"/>
<dbReference type="Proteomes" id="UP000007110">
    <property type="component" value="Unassembled WGS sequence"/>
</dbReference>
<dbReference type="GO" id="GO:0005737">
    <property type="term" value="C:cytoplasm"/>
    <property type="evidence" value="ECO:0000318"/>
    <property type="project" value="GO_Central"/>
</dbReference>
<dbReference type="PRINTS" id="PR00452">
    <property type="entry name" value="SH3DOMAIN"/>
</dbReference>
<evidence type="ECO:0000256" key="2">
    <source>
        <dbReference type="ARBA" id="ARBA00022999"/>
    </source>
</evidence>
<dbReference type="InterPro" id="IPR001452">
    <property type="entry name" value="SH3_domain"/>
</dbReference>
<dbReference type="RefSeq" id="XP_011668986.1">
    <property type="nucleotide sequence ID" value="XM_011670684.2"/>
</dbReference>
<evidence type="ECO:0000256" key="1">
    <source>
        <dbReference type="ARBA" id="ARBA00022443"/>
    </source>
</evidence>
<feature type="domain" description="SH3" evidence="7">
    <location>
        <begin position="130"/>
        <end position="189"/>
    </location>
</feature>
<dbReference type="FunFam" id="2.30.30.40:FF:000072">
    <property type="entry name" value="Unconventional Myosin IB"/>
    <property type="match status" value="1"/>
</dbReference>
<dbReference type="InParanoid" id="A0A7M7HKV5"/>
<feature type="domain" description="SH2" evidence="6">
    <location>
        <begin position="315"/>
        <end position="410"/>
    </location>
</feature>
<dbReference type="Pfam" id="PF00017">
    <property type="entry name" value="SH2"/>
    <property type="match status" value="1"/>
</dbReference>
<protein>
    <recommendedName>
        <fullName evidence="10">Cytoplasmic protein NCK2</fullName>
    </recommendedName>
</protein>
<evidence type="ECO:0008006" key="10">
    <source>
        <dbReference type="Google" id="ProtNLM"/>
    </source>
</evidence>
<keyword evidence="1 4" id="KW-0728">SH3 domain</keyword>
<name>A0A7M7HKV5_STRPU</name>
<dbReference type="GO" id="GO:0016477">
    <property type="term" value="P:cell migration"/>
    <property type="evidence" value="ECO:0000318"/>
    <property type="project" value="GO_Central"/>
</dbReference>
<evidence type="ECO:0000256" key="3">
    <source>
        <dbReference type="PROSITE-ProRule" id="PRU00191"/>
    </source>
</evidence>
<dbReference type="GO" id="GO:1903898">
    <property type="term" value="P:negative regulation of PERK-mediated unfolded protein response"/>
    <property type="evidence" value="ECO:0000318"/>
    <property type="project" value="GO_Central"/>
</dbReference>
<dbReference type="GO" id="GO:0030971">
    <property type="term" value="F:receptor tyrosine kinase binding"/>
    <property type="evidence" value="ECO:0000318"/>
    <property type="project" value="GO_Central"/>
</dbReference>
<dbReference type="GO" id="GO:0036493">
    <property type="term" value="P:positive regulation of translation in response to endoplasmic reticulum stress"/>
    <property type="evidence" value="ECO:0000318"/>
    <property type="project" value="GO_Central"/>
</dbReference>
<dbReference type="OMA" id="SYEPQRE"/>
<dbReference type="GeneID" id="578833"/>
<feature type="domain" description="SH3" evidence="7">
    <location>
        <begin position="211"/>
        <end position="273"/>
    </location>
</feature>
<dbReference type="SUPFAM" id="SSF55550">
    <property type="entry name" value="SH2 domain"/>
    <property type="match status" value="1"/>
</dbReference>
<dbReference type="InterPro" id="IPR036028">
    <property type="entry name" value="SH3-like_dom_sf"/>
</dbReference>
<dbReference type="PANTHER" id="PTHR19969:SF14">
    <property type="entry name" value="DREADLOCKS, ISOFORM B"/>
    <property type="match status" value="1"/>
</dbReference>
<dbReference type="PROSITE" id="PS50002">
    <property type="entry name" value="SH3"/>
    <property type="match status" value="3"/>
</dbReference>
<feature type="region of interest" description="Disordered" evidence="5">
    <location>
        <begin position="98"/>
        <end position="131"/>
    </location>
</feature>
<dbReference type="GO" id="GO:0048013">
    <property type="term" value="P:ephrin receptor signaling pathway"/>
    <property type="evidence" value="ECO:0000318"/>
    <property type="project" value="GO_Central"/>
</dbReference>
<dbReference type="Pfam" id="PF00018">
    <property type="entry name" value="SH3_1"/>
    <property type="match status" value="3"/>
</dbReference>
<dbReference type="GO" id="GO:1902237">
    <property type="term" value="P:positive regulation of endoplasmic reticulum stress-induced intrinsic apoptotic signaling pathway"/>
    <property type="evidence" value="ECO:0000318"/>
    <property type="project" value="GO_Central"/>
</dbReference>
<dbReference type="FunCoup" id="A0A7M7HKV5">
    <property type="interactions" value="1653"/>
</dbReference>
<reference evidence="9" key="1">
    <citation type="submission" date="2015-02" db="EMBL/GenBank/DDBJ databases">
        <title>Genome sequencing for Strongylocentrotus purpuratus.</title>
        <authorList>
            <person name="Murali S."/>
            <person name="Liu Y."/>
            <person name="Vee V."/>
            <person name="English A."/>
            <person name="Wang M."/>
            <person name="Skinner E."/>
            <person name="Han Y."/>
            <person name="Muzny D.M."/>
            <person name="Worley K.C."/>
            <person name="Gibbs R.A."/>
        </authorList>
    </citation>
    <scope>NUCLEOTIDE SEQUENCE</scope>
</reference>
<dbReference type="KEGG" id="spu:578833"/>
<dbReference type="PANTHER" id="PTHR19969">
    <property type="entry name" value="SH2-SH3 ADAPTOR PROTEIN-RELATED"/>
    <property type="match status" value="1"/>
</dbReference>
<dbReference type="CDD" id="cd11766">
    <property type="entry name" value="SH3_Nck_2"/>
    <property type="match status" value="1"/>
</dbReference>
<evidence type="ECO:0000313" key="9">
    <source>
        <dbReference type="Proteomes" id="UP000007110"/>
    </source>
</evidence>
<feature type="region of interest" description="Disordered" evidence="5">
    <location>
        <begin position="180"/>
        <end position="208"/>
    </location>
</feature>
<evidence type="ECO:0000259" key="7">
    <source>
        <dbReference type="PROSITE" id="PS50002"/>
    </source>
</evidence>
<dbReference type="InterPro" id="IPR000980">
    <property type="entry name" value="SH2"/>
</dbReference>
<evidence type="ECO:0000256" key="4">
    <source>
        <dbReference type="PROSITE-ProRule" id="PRU00192"/>
    </source>
</evidence>
<accession>A0A7M7HKV5</accession>
<dbReference type="GO" id="GO:0035591">
    <property type="term" value="F:signaling adaptor activity"/>
    <property type="evidence" value="ECO:0000318"/>
    <property type="project" value="GO_Central"/>
</dbReference>
<evidence type="ECO:0000259" key="6">
    <source>
        <dbReference type="PROSITE" id="PS50001"/>
    </source>
</evidence>
<dbReference type="EnsemblMetazoa" id="XM_011670684">
    <property type="protein sequence ID" value="XP_011668986"/>
    <property type="gene ID" value="LOC578833"/>
</dbReference>
<evidence type="ECO:0000313" key="8">
    <source>
        <dbReference type="EnsemblMetazoa" id="XP_011668986"/>
    </source>
</evidence>
<dbReference type="SUPFAM" id="SSF50044">
    <property type="entry name" value="SH3-domain"/>
    <property type="match status" value="3"/>
</dbReference>
<dbReference type="PRINTS" id="PR00499">
    <property type="entry name" value="P67PHOX"/>
</dbReference>
<dbReference type="SMART" id="SM00252">
    <property type="entry name" value="SH2"/>
    <property type="match status" value="1"/>
</dbReference>
<dbReference type="PRINTS" id="PR00401">
    <property type="entry name" value="SH2DOMAIN"/>
</dbReference>